<keyword evidence="5" id="KW-1185">Reference proteome</keyword>
<keyword evidence="1" id="KW-0677">Repeat</keyword>
<gene>
    <name evidence="4" type="ORF">VKT23_016780</name>
</gene>
<dbReference type="PANTHER" id="PTHR24198:SF165">
    <property type="entry name" value="ANKYRIN REPEAT-CONTAINING PROTEIN-RELATED"/>
    <property type="match status" value="1"/>
</dbReference>
<dbReference type="Pfam" id="PF12796">
    <property type="entry name" value="Ank_2"/>
    <property type="match status" value="1"/>
</dbReference>
<accession>A0ABR1IYB7</accession>
<evidence type="ECO:0000256" key="3">
    <source>
        <dbReference type="PROSITE-ProRule" id="PRU00023"/>
    </source>
</evidence>
<evidence type="ECO:0000256" key="2">
    <source>
        <dbReference type="ARBA" id="ARBA00023043"/>
    </source>
</evidence>
<organism evidence="4 5">
    <name type="scientific">Marasmiellus scandens</name>
    <dbReference type="NCBI Taxonomy" id="2682957"/>
    <lineage>
        <taxon>Eukaryota</taxon>
        <taxon>Fungi</taxon>
        <taxon>Dikarya</taxon>
        <taxon>Basidiomycota</taxon>
        <taxon>Agaricomycotina</taxon>
        <taxon>Agaricomycetes</taxon>
        <taxon>Agaricomycetidae</taxon>
        <taxon>Agaricales</taxon>
        <taxon>Marasmiineae</taxon>
        <taxon>Omphalotaceae</taxon>
        <taxon>Marasmiellus</taxon>
    </lineage>
</organism>
<proteinExistence type="predicted"/>
<feature type="repeat" description="ANK" evidence="3">
    <location>
        <begin position="110"/>
        <end position="136"/>
    </location>
</feature>
<dbReference type="InterPro" id="IPR036770">
    <property type="entry name" value="Ankyrin_rpt-contain_sf"/>
</dbReference>
<dbReference type="PANTHER" id="PTHR24198">
    <property type="entry name" value="ANKYRIN REPEAT AND PROTEIN KINASE DOMAIN-CONTAINING PROTEIN"/>
    <property type="match status" value="1"/>
</dbReference>
<evidence type="ECO:0000313" key="4">
    <source>
        <dbReference type="EMBL" id="KAK7440999.1"/>
    </source>
</evidence>
<dbReference type="Gene3D" id="1.25.40.20">
    <property type="entry name" value="Ankyrin repeat-containing domain"/>
    <property type="match status" value="2"/>
</dbReference>
<comment type="caution">
    <text evidence="4">The sequence shown here is derived from an EMBL/GenBank/DDBJ whole genome shotgun (WGS) entry which is preliminary data.</text>
</comment>
<evidence type="ECO:0000313" key="5">
    <source>
        <dbReference type="Proteomes" id="UP001498398"/>
    </source>
</evidence>
<reference evidence="4 5" key="1">
    <citation type="submission" date="2024-01" db="EMBL/GenBank/DDBJ databases">
        <title>A draft genome for the cacao thread blight pathogen Marasmiellus scandens.</title>
        <authorList>
            <person name="Baruah I.K."/>
            <person name="Leung J."/>
            <person name="Bukari Y."/>
            <person name="Amoako-Attah I."/>
            <person name="Meinhardt L.W."/>
            <person name="Bailey B.A."/>
            <person name="Cohen S.P."/>
        </authorList>
    </citation>
    <scope>NUCLEOTIDE SEQUENCE [LARGE SCALE GENOMIC DNA]</scope>
    <source>
        <strain evidence="4 5">GH-19</strain>
    </source>
</reference>
<feature type="repeat" description="ANK" evidence="3">
    <location>
        <begin position="229"/>
        <end position="258"/>
    </location>
</feature>
<keyword evidence="2 3" id="KW-0040">ANK repeat</keyword>
<name>A0ABR1IYB7_9AGAR</name>
<dbReference type="SMART" id="SM00248">
    <property type="entry name" value="ANK"/>
    <property type="match status" value="5"/>
</dbReference>
<dbReference type="PROSITE" id="PS50297">
    <property type="entry name" value="ANK_REP_REGION"/>
    <property type="match status" value="2"/>
</dbReference>
<dbReference type="SUPFAM" id="SSF48403">
    <property type="entry name" value="Ankyrin repeat"/>
    <property type="match status" value="1"/>
</dbReference>
<evidence type="ECO:0008006" key="6">
    <source>
        <dbReference type="Google" id="ProtNLM"/>
    </source>
</evidence>
<dbReference type="PROSITE" id="PS50088">
    <property type="entry name" value="ANK_REPEAT"/>
    <property type="match status" value="2"/>
</dbReference>
<dbReference type="Proteomes" id="UP001498398">
    <property type="component" value="Unassembled WGS sequence"/>
</dbReference>
<evidence type="ECO:0000256" key="1">
    <source>
        <dbReference type="ARBA" id="ARBA00022737"/>
    </source>
</evidence>
<dbReference type="EMBL" id="JBANRG010000065">
    <property type="protein sequence ID" value="KAK7440999.1"/>
    <property type="molecule type" value="Genomic_DNA"/>
</dbReference>
<dbReference type="Pfam" id="PF00023">
    <property type="entry name" value="Ank"/>
    <property type="match status" value="1"/>
</dbReference>
<dbReference type="InterPro" id="IPR002110">
    <property type="entry name" value="Ankyrin_rpt"/>
</dbReference>
<sequence length="289" mass="31730">MLSEQEEQIADQVCKAFEEAGNCEEAEAHVDALLSDPILTRTHLTTIFDRAAHFGYTPIVELLIKRGDISNLNGHEGIGAMRHTIYYAGSLSVVQALVKAGYNVNNNIKHDGNALQLAVNRNRVDIVEWLLENGADPLPYPPDDPVYPYSLLILTEAAERASPEVISLLTNRGCVPIKHSRALERAAHAGKIENIVCLLELGADIDEIADMEMSPMLGYEEKERGGFGNALHVAASEGHLEIVRLLLDKGANPLSKDTKHRTARERARKAGHREIAVLLPGDDEYCTIS</sequence>
<protein>
    <recommendedName>
        <fullName evidence="6">Ankyrin</fullName>
    </recommendedName>
</protein>